<comment type="caution">
    <text evidence="2">The sequence shown here is derived from an EMBL/GenBank/DDBJ whole genome shotgun (WGS) entry which is preliminary data.</text>
</comment>
<protein>
    <submittedName>
        <fullName evidence="2">Uncharacterized protein</fullName>
    </submittedName>
</protein>
<evidence type="ECO:0000313" key="2">
    <source>
        <dbReference type="EMBL" id="KAE8248255.1"/>
    </source>
</evidence>
<dbReference type="EMBL" id="LWDD02001417">
    <property type="protein sequence ID" value="KAE8248255.1"/>
    <property type="molecule type" value="Genomic_DNA"/>
</dbReference>
<reference evidence="2" key="1">
    <citation type="submission" date="2016-04" db="EMBL/GenBank/DDBJ databases">
        <authorList>
            <person name="Nguyen H.D."/>
            <person name="Kesanakurti P."/>
            <person name="Cullis J."/>
            <person name="Levesque C.A."/>
            <person name="Hambleton S."/>
        </authorList>
    </citation>
    <scope>NUCLEOTIDE SEQUENCE</scope>
    <source>
        <strain evidence="2">DAOMC 238032</strain>
    </source>
</reference>
<name>A0A8T8ST60_9BASI</name>
<proteinExistence type="predicted"/>
<dbReference type="AlphaFoldDB" id="A0A8T8ST60"/>
<sequence>MDPSYDFSPRPVTPIHTPSKHHGLQQDLYESPMSNQSPSSSVVSDSDLGDTETVYSESDCHTEDGEWEPDFVDIQDHSKDDEDYNPRKDDVEMVVNIPAPASRAVSRPSTSTSDDAAVAVKAFATLIMKPTLDLLHVDRQHRFLSALKSRCDFQAYKTDIDDAFDILSMKKDRETSTLRHNLALAAAGGAAPLSHGFDLENM</sequence>
<feature type="region of interest" description="Disordered" evidence="1">
    <location>
        <begin position="1"/>
        <end position="70"/>
    </location>
</feature>
<accession>A0A8T8ST60</accession>
<organism evidence="2 3">
    <name type="scientific">Tilletia caries</name>
    <name type="common">wheat bunt fungus</name>
    <dbReference type="NCBI Taxonomy" id="13290"/>
    <lineage>
        <taxon>Eukaryota</taxon>
        <taxon>Fungi</taxon>
        <taxon>Dikarya</taxon>
        <taxon>Basidiomycota</taxon>
        <taxon>Ustilaginomycotina</taxon>
        <taxon>Exobasidiomycetes</taxon>
        <taxon>Tilletiales</taxon>
        <taxon>Tilletiaceae</taxon>
        <taxon>Tilletia</taxon>
    </lineage>
</organism>
<reference evidence="2" key="2">
    <citation type="journal article" date="2019" name="IMA Fungus">
        <title>Genome sequencing and comparison of five Tilletia species to identify candidate genes for the detection of regulated species infecting wheat.</title>
        <authorList>
            <person name="Nguyen H.D.T."/>
            <person name="Sultana T."/>
            <person name="Kesanakurti P."/>
            <person name="Hambleton S."/>
        </authorList>
    </citation>
    <scope>NUCLEOTIDE SEQUENCE</scope>
    <source>
        <strain evidence="2">DAOMC 238032</strain>
    </source>
</reference>
<evidence type="ECO:0000256" key="1">
    <source>
        <dbReference type="SAM" id="MobiDB-lite"/>
    </source>
</evidence>
<feature type="compositionally biased region" description="Low complexity" evidence="1">
    <location>
        <begin position="31"/>
        <end position="46"/>
    </location>
</feature>
<evidence type="ECO:0000313" key="3">
    <source>
        <dbReference type="Proteomes" id="UP000077671"/>
    </source>
</evidence>
<gene>
    <name evidence="2" type="ORF">A4X03_0g6828</name>
</gene>
<dbReference type="Proteomes" id="UP000077671">
    <property type="component" value="Unassembled WGS sequence"/>
</dbReference>